<dbReference type="Pfam" id="PF07992">
    <property type="entry name" value="Pyr_redox_2"/>
    <property type="match status" value="1"/>
</dbReference>
<comment type="caution">
    <text evidence="8">The sequence shown here is derived from an EMBL/GenBank/DDBJ whole genome shotgun (WGS) entry which is preliminary data.</text>
</comment>
<dbReference type="EMBL" id="JBHUIO010000005">
    <property type="protein sequence ID" value="MFD2169767.1"/>
    <property type="molecule type" value="Genomic_DNA"/>
</dbReference>
<dbReference type="RefSeq" id="WP_386045172.1">
    <property type="nucleotide sequence ID" value="NZ_JBHUIO010000005.1"/>
</dbReference>
<dbReference type="Gene3D" id="3.50.50.100">
    <property type="match status" value="1"/>
</dbReference>
<keyword evidence="9" id="KW-1185">Reference proteome</keyword>
<dbReference type="PANTHER" id="PTHR42913:SF3">
    <property type="entry name" value="64 KDA MITOCHONDRIAL NADH DEHYDROGENASE (EUROFUNG)"/>
    <property type="match status" value="1"/>
</dbReference>
<proteinExistence type="inferred from homology"/>
<evidence type="ECO:0000259" key="7">
    <source>
        <dbReference type="Pfam" id="PF07992"/>
    </source>
</evidence>
<evidence type="ECO:0000256" key="2">
    <source>
        <dbReference type="ARBA" id="ARBA00005272"/>
    </source>
</evidence>
<dbReference type="InterPro" id="IPR023753">
    <property type="entry name" value="FAD/NAD-binding_dom"/>
</dbReference>
<name>A0ABW4ZUR3_9BACL</name>
<keyword evidence="3" id="KW-0285">Flavoprotein</keyword>
<keyword evidence="5 8" id="KW-0560">Oxidoreductase</keyword>
<dbReference type="PRINTS" id="PR00368">
    <property type="entry name" value="FADPNR"/>
</dbReference>
<feature type="coiled-coil region" evidence="6">
    <location>
        <begin position="131"/>
        <end position="158"/>
    </location>
</feature>
<dbReference type="InterPro" id="IPR036188">
    <property type="entry name" value="FAD/NAD-bd_sf"/>
</dbReference>
<evidence type="ECO:0000256" key="5">
    <source>
        <dbReference type="ARBA" id="ARBA00023002"/>
    </source>
</evidence>
<reference evidence="9" key="1">
    <citation type="journal article" date="2019" name="Int. J. Syst. Evol. Microbiol.">
        <title>The Global Catalogue of Microorganisms (GCM) 10K type strain sequencing project: providing services to taxonomists for standard genome sequencing and annotation.</title>
        <authorList>
            <consortium name="The Broad Institute Genomics Platform"/>
            <consortium name="The Broad Institute Genome Sequencing Center for Infectious Disease"/>
            <person name="Wu L."/>
            <person name="Ma J."/>
        </authorList>
    </citation>
    <scope>NUCLEOTIDE SEQUENCE [LARGE SCALE GENOMIC DNA]</scope>
    <source>
        <strain evidence="9">CGMCC 1.13574</strain>
    </source>
</reference>
<evidence type="ECO:0000256" key="3">
    <source>
        <dbReference type="ARBA" id="ARBA00022630"/>
    </source>
</evidence>
<dbReference type="GO" id="GO:0016491">
    <property type="term" value="F:oxidoreductase activity"/>
    <property type="evidence" value="ECO:0007669"/>
    <property type="project" value="UniProtKB-KW"/>
</dbReference>
<comment type="cofactor">
    <cofactor evidence="1">
        <name>FAD</name>
        <dbReference type="ChEBI" id="CHEBI:57692"/>
    </cofactor>
</comment>
<keyword evidence="6" id="KW-0175">Coiled coil</keyword>
<evidence type="ECO:0000313" key="9">
    <source>
        <dbReference type="Proteomes" id="UP001597343"/>
    </source>
</evidence>
<accession>A0ABW4ZUR3</accession>
<feature type="domain" description="FAD/NAD(P)-binding" evidence="7">
    <location>
        <begin position="6"/>
        <end position="313"/>
    </location>
</feature>
<dbReference type="PANTHER" id="PTHR42913">
    <property type="entry name" value="APOPTOSIS-INDUCING FACTOR 1"/>
    <property type="match status" value="1"/>
</dbReference>
<evidence type="ECO:0000313" key="8">
    <source>
        <dbReference type="EMBL" id="MFD2169767.1"/>
    </source>
</evidence>
<protein>
    <submittedName>
        <fullName evidence="8">NAD(P)/FAD-dependent oxidoreductase</fullName>
        <ecNumber evidence="8">1.6.5.-</ecNumber>
    </submittedName>
</protein>
<evidence type="ECO:0000256" key="1">
    <source>
        <dbReference type="ARBA" id="ARBA00001974"/>
    </source>
</evidence>
<organism evidence="8 9">
    <name type="scientific">Tumebacillus lipolyticus</name>
    <dbReference type="NCBI Taxonomy" id="1280370"/>
    <lineage>
        <taxon>Bacteria</taxon>
        <taxon>Bacillati</taxon>
        <taxon>Bacillota</taxon>
        <taxon>Bacilli</taxon>
        <taxon>Bacillales</taxon>
        <taxon>Alicyclobacillaceae</taxon>
        <taxon>Tumebacillus</taxon>
    </lineage>
</organism>
<dbReference type="SUPFAM" id="SSF51905">
    <property type="entry name" value="FAD/NAD(P)-binding domain"/>
    <property type="match status" value="1"/>
</dbReference>
<comment type="similarity">
    <text evidence="2">Belongs to the NADH dehydrogenase family.</text>
</comment>
<evidence type="ECO:0000256" key="4">
    <source>
        <dbReference type="ARBA" id="ARBA00022827"/>
    </source>
</evidence>
<dbReference type="EC" id="1.6.5.-" evidence="8"/>
<dbReference type="InterPro" id="IPR051169">
    <property type="entry name" value="NADH-Q_oxidoreductase"/>
</dbReference>
<evidence type="ECO:0000256" key="6">
    <source>
        <dbReference type="SAM" id="Coils"/>
    </source>
</evidence>
<dbReference type="Proteomes" id="UP001597343">
    <property type="component" value="Unassembled WGS sequence"/>
</dbReference>
<sequence>MKELTCIVVGGGYAGINAVKSIRKTLGDRAVGKKVRLILIDQQSHHLRKVLLFKPAAEEANLAVPLTHLFPEGVQFVQGAVQEVRGNDRSLLYLDEAGAEQVIRYDVLVLALGSVVRRADPEQGGISLTGVEAAQSIREAWRANLRQAVQEKRAEERQRLLALSVAGAGISGIETSAELAAAMRKEAKGLGIDPNEVNVYLLNAQQRLFAEGPAKMGRKLERALQEGGVTVLHGQKVLRERGGELTLSSGSTLSVGLCVWTLGLLPNPILRQIGLPVSDEGQIVVDASYRVAGAPGVYSIGDCARIVDATSGQADRMTCKEAGGQAVRLGKIILADLEGKPAPAHKSFMDFYCVGLGPERGMVWTRQWGLDIIMTGKLGWKLRQFTWDVASLLK</sequence>
<keyword evidence="4" id="KW-0274">FAD</keyword>
<gene>
    <name evidence="8" type="ORF">ACFSOY_07130</name>
</gene>